<dbReference type="PANTHER" id="PTHR36180:SF2">
    <property type="entry name" value="BRO FAMILY PROTEIN"/>
    <property type="match status" value="1"/>
</dbReference>
<evidence type="ECO:0000259" key="1">
    <source>
        <dbReference type="PROSITE" id="PS51750"/>
    </source>
</evidence>
<name>A0A1G8EQ55_9PSED</name>
<dbReference type="AlphaFoldDB" id="A0A1G8EQ55"/>
<dbReference type="PROSITE" id="PS51750">
    <property type="entry name" value="BRO_N"/>
    <property type="match status" value="1"/>
</dbReference>
<sequence>MHDAHTPTHFLRFNLPLRALLIDDQPWFVASDFCRLIGHRHPERIGRALDDDQRALVRLREGEGESPVEVLSESGAYAVFYRYRHPENRHLRRWLTQEVIPSLRGLAQADDGKPRRVLLAWEGTRVSLLEWQGGLWVPLEQLPRFSAQDASLRQRGSVLARWWPALPG</sequence>
<dbReference type="Proteomes" id="UP000199636">
    <property type="component" value="Unassembled WGS sequence"/>
</dbReference>
<keyword evidence="3" id="KW-1185">Reference proteome</keyword>
<gene>
    <name evidence="2" type="ORF">SAMN05216272_102706</name>
</gene>
<reference evidence="3" key="1">
    <citation type="submission" date="2016-10" db="EMBL/GenBank/DDBJ databases">
        <authorList>
            <person name="Varghese N."/>
            <person name="Submissions S."/>
        </authorList>
    </citation>
    <scope>NUCLEOTIDE SEQUENCE [LARGE SCALE GENOMIC DNA]</scope>
    <source>
        <strain evidence="3">CCM 7469</strain>
    </source>
</reference>
<feature type="domain" description="Bro-N" evidence="1">
    <location>
        <begin position="1"/>
        <end position="107"/>
    </location>
</feature>
<evidence type="ECO:0000313" key="2">
    <source>
        <dbReference type="EMBL" id="SDH71829.1"/>
    </source>
</evidence>
<dbReference type="EMBL" id="FNDS01000002">
    <property type="protein sequence ID" value="SDH71829.1"/>
    <property type="molecule type" value="Genomic_DNA"/>
</dbReference>
<dbReference type="Pfam" id="PF02498">
    <property type="entry name" value="Bro-N"/>
    <property type="match status" value="1"/>
</dbReference>
<dbReference type="RefSeq" id="WP_090261941.1">
    <property type="nucleotide sequence ID" value="NZ_FNDS01000002.1"/>
</dbReference>
<protein>
    <submittedName>
        <fullName evidence="2">Prophage antirepressor</fullName>
    </submittedName>
</protein>
<dbReference type="SMART" id="SM01040">
    <property type="entry name" value="Bro-N"/>
    <property type="match status" value="1"/>
</dbReference>
<dbReference type="STRING" id="428992.SAMN05216272_102706"/>
<accession>A0A1G8EQ55</accession>
<dbReference type="OrthoDB" id="6982796at2"/>
<dbReference type="PANTHER" id="PTHR36180">
    <property type="entry name" value="DNA-BINDING PROTEIN-RELATED-RELATED"/>
    <property type="match status" value="1"/>
</dbReference>
<evidence type="ECO:0000313" key="3">
    <source>
        <dbReference type="Proteomes" id="UP000199636"/>
    </source>
</evidence>
<proteinExistence type="predicted"/>
<organism evidence="2 3">
    <name type="scientific">Pseudomonas panipatensis</name>
    <dbReference type="NCBI Taxonomy" id="428992"/>
    <lineage>
        <taxon>Bacteria</taxon>
        <taxon>Pseudomonadati</taxon>
        <taxon>Pseudomonadota</taxon>
        <taxon>Gammaproteobacteria</taxon>
        <taxon>Pseudomonadales</taxon>
        <taxon>Pseudomonadaceae</taxon>
        <taxon>Pseudomonas</taxon>
    </lineage>
</organism>
<dbReference type="InterPro" id="IPR003497">
    <property type="entry name" value="BRO_N_domain"/>
</dbReference>